<dbReference type="InterPro" id="IPR050380">
    <property type="entry name" value="Immune_Resp_Modulators"/>
</dbReference>
<keyword evidence="5" id="KW-1185">Reference proteome</keyword>
<dbReference type="Pfam" id="PF07654">
    <property type="entry name" value="C1-set"/>
    <property type="match status" value="1"/>
</dbReference>
<dbReference type="Proteomes" id="UP000642973">
    <property type="component" value="Unassembled WGS sequence"/>
</dbReference>
<feature type="non-terminal residue" evidence="4">
    <location>
        <position position="143"/>
    </location>
</feature>
<dbReference type="AlphaFoldDB" id="A0A851CBU0"/>
<keyword evidence="1" id="KW-0393">Immunoglobulin domain</keyword>
<sequence length="143" mass="15533">TFLASSHLGIPLEEGKSRKPFQCRAEHPKGSRSAQVSNPGPGSPLVPVVTLHPPSREEFQGPYRNSTLLCQVRGPRRAPIQWLKNGNVLREGVSTEGAVAESSGTFLTSSRVIVTESDWDRGDTFTCQAEQETRNTSKGLECG</sequence>
<dbReference type="Gene3D" id="2.60.40.10">
    <property type="entry name" value="Immunoglobulins"/>
    <property type="match status" value="1"/>
</dbReference>
<dbReference type="InterPro" id="IPR013783">
    <property type="entry name" value="Ig-like_fold"/>
</dbReference>
<name>A0A851CBU0_CALVR</name>
<feature type="domain" description="Ig-like" evidence="3">
    <location>
        <begin position="47"/>
        <end position="137"/>
    </location>
</feature>
<evidence type="ECO:0000256" key="1">
    <source>
        <dbReference type="ARBA" id="ARBA00023319"/>
    </source>
</evidence>
<dbReference type="PROSITE" id="PS50835">
    <property type="entry name" value="IG_LIKE"/>
    <property type="match status" value="1"/>
</dbReference>
<feature type="region of interest" description="Disordered" evidence="2">
    <location>
        <begin position="1"/>
        <end position="45"/>
    </location>
</feature>
<dbReference type="InterPro" id="IPR003597">
    <property type="entry name" value="Ig_C1-set"/>
</dbReference>
<dbReference type="EMBL" id="WEIV01012626">
    <property type="protein sequence ID" value="NWI53774.1"/>
    <property type="molecule type" value="Genomic_DNA"/>
</dbReference>
<proteinExistence type="predicted"/>
<feature type="non-terminal residue" evidence="4">
    <location>
        <position position="1"/>
    </location>
</feature>
<dbReference type="SMART" id="SM00407">
    <property type="entry name" value="IGc1"/>
    <property type="match status" value="1"/>
</dbReference>
<reference evidence="4" key="1">
    <citation type="submission" date="2019-10" db="EMBL/GenBank/DDBJ databases">
        <title>Bird 10,000 Genomes (B10K) Project - Family phase.</title>
        <authorList>
            <person name="Zhang G."/>
        </authorList>
    </citation>
    <scope>NUCLEOTIDE SEQUENCE</scope>
    <source>
        <strain evidence="4">B10K-DU-002-55</strain>
        <tissue evidence="4">Muscle</tissue>
    </source>
</reference>
<dbReference type="PANTHER" id="PTHR23411">
    <property type="entry name" value="TAPASIN"/>
    <property type="match status" value="1"/>
</dbReference>
<evidence type="ECO:0000256" key="2">
    <source>
        <dbReference type="SAM" id="MobiDB-lite"/>
    </source>
</evidence>
<comment type="caution">
    <text evidence="4">The sequence shown here is derived from an EMBL/GenBank/DDBJ whole genome shotgun (WGS) entry which is preliminary data.</text>
</comment>
<organism evidence="4 5">
    <name type="scientific">Calyptomena viridis</name>
    <name type="common">Lesser green broadbill</name>
    <dbReference type="NCBI Taxonomy" id="135972"/>
    <lineage>
        <taxon>Eukaryota</taxon>
        <taxon>Metazoa</taxon>
        <taxon>Chordata</taxon>
        <taxon>Craniata</taxon>
        <taxon>Vertebrata</taxon>
        <taxon>Euteleostomi</taxon>
        <taxon>Archelosauria</taxon>
        <taxon>Archosauria</taxon>
        <taxon>Dinosauria</taxon>
        <taxon>Saurischia</taxon>
        <taxon>Theropoda</taxon>
        <taxon>Coelurosauria</taxon>
        <taxon>Aves</taxon>
        <taxon>Neognathae</taxon>
        <taxon>Neoaves</taxon>
        <taxon>Telluraves</taxon>
        <taxon>Australaves</taxon>
        <taxon>Passeriformes</taxon>
        <taxon>Eurylaimidae</taxon>
        <taxon>Calyptomena</taxon>
    </lineage>
</organism>
<accession>A0A851CBU0</accession>
<evidence type="ECO:0000259" key="3">
    <source>
        <dbReference type="PROSITE" id="PS50835"/>
    </source>
</evidence>
<gene>
    <name evidence="4" type="primary">Ighm</name>
    <name evidence="4" type="ORF">CALVIR_R15133</name>
</gene>
<evidence type="ECO:0000313" key="4">
    <source>
        <dbReference type="EMBL" id="NWI53774.1"/>
    </source>
</evidence>
<evidence type="ECO:0000313" key="5">
    <source>
        <dbReference type="Proteomes" id="UP000642973"/>
    </source>
</evidence>
<dbReference type="InterPro" id="IPR007110">
    <property type="entry name" value="Ig-like_dom"/>
</dbReference>
<protein>
    <submittedName>
        <fullName evidence="4">IGHM protein</fullName>
    </submittedName>
</protein>
<dbReference type="SUPFAM" id="SSF48726">
    <property type="entry name" value="Immunoglobulin"/>
    <property type="match status" value="1"/>
</dbReference>
<dbReference type="InterPro" id="IPR036179">
    <property type="entry name" value="Ig-like_dom_sf"/>
</dbReference>